<comment type="similarity">
    <text evidence="2 6">Belongs to the FPP/GGPP synthase family.</text>
</comment>
<dbReference type="AlphaFoldDB" id="V6S713"/>
<dbReference type="PROSITE" id="PS00444">
    <property type="entry name" value="POLYPRENYL_SYNTHASE_2"/>
    <property type="match status" value="1"/>
</dbReference>
<comment type="cofactor">
    <cofactor evidence="1">
        <name>Mg(2+)</name>
        <dbReference type="ChEBI" id="CHEBI:18420"/>
    </cofactor>
</comment>
<keyword evidence="8" id="KW-1185">Reference proteome</keyword>
<dbReference type="InterPro" id="IPR033749">
    <property type="entry name" value="Polyprenyl_synt_CS"/>
</dbReference>
<accession>V6S713</accession>
<dbReference type="SFLD" id="SFLDS00005">
    <property type="entry name" value="Isoprenoid_Synthase_Type_I"/>
    <property type="match status" value="1"/>
</dbReference>
<evidence type="ECO:0000256" key="1">
    <source>
        <dbReference type="ARBA" id="ARBA00001946"/>
    </source>
</evidence>
<dbReference type="InterPro" id="IPR008949">
    <property type="entry name" value="Isoprenoid_synthase_dom_sf"/>
</dbReference>
<gene>
    <name evidence="7" type="ORF">IP98_00679</name>
</gene>
<evidence type="ECO:0000256" key="2">
    <source>
        <dbReference type="ARBA" id="ARBA00006706"/>
    </source>
</evidence>
<dbReference type="GO" id="GO:0046872">
    <property type="term" value="F:metal ion binding"/>
    <property type="evidence" value="ECO:0007669"/>
    <property type="project" value="UniProtKB-KW"/>
</dbReference>
<name>V6S713_9FLAO</name>
<keyword evidence="5" id="KW-0460">Magnesium</keyword>
<evidence type="ECO:0000256" key="3">
    <source>
        <dbReference type="ARBA" id="ARBA00022679"/>
    </source>
</evidence>
<dbReference type="Gene3D" id="1.10.600.10">
    <property type="entry name" value="Farnesyl Diphosphate Synthase"/>
    <property type="match status" value="1"/>
</dbReference>
<dbReference type="InterPro" id="IPR000092">
    <property type="entry name" value="Polyprenyl_synt"/>
</dbReference>
<comment type="caution">
    <text evidence="7">The sequence shown here is derived from an EMBL/GenBank/DDBJ whole genome shotgun (WGS) entry which is preliminary data.</text>
</comment>
<dbReference type="GO" id="GO:0004659">
    <property type="term" value="F:prenyltransferase activity"/>
    <property type="evidence" value="ECO:0007669"/>
    <property type="project" value="InterPro"/>
</dbReference>
<keyword evidence="3 6" id="KW-0808">Transferase</keyword>
<protein>
    <submittedName>
        <fullName evidence="7">Octaprenyl-diphosphate synthase</fullName>
    </submittedName>
</protein>
<evidence type="ECO:0000313" key="8">
    <source>
        <dbReference type="Proteomes" id="UP000319848"/>
    </source>
</evidence>
<dbReference type="CDD" id="cd00685">
    <property type="entry name" value="Trans_IPPS_HT"/>
    <property type="match status" value="1"/>
</dbReference>
<dbReference type="Proteomes" id="UP000319848">
    <property type="component" value="Unassembled WGS sequence"/>
</dbReference>
<dbReference type="PANTHER" id="PTHR12001:SF69">
    <property type="entry name" value="ALL TRANS-POLYPRENYL-DIPHOSPHATE SYNTHASE PDSS1"/>
    <property type="match status" value="1"/>
</dbReference>
<evidence type="ECO:0000256" key="4">
    <source>
        <dbReference type="ARBA" id="ARBA00022723"/>
    </source>
</evidence>
<dbReference type="Pfam" id="PF00348">
    <property type="entry name" value="polyprenyl_synt"/>
    <property type="match status" value="1"/>
</dbReference>
<dbReference type="GO" id="GO:0008299">
    <property type="term" value="P:isoprenoid biosynthetic process"/>
    <property type="evidence" value="ECO:0007669"/>
    <property type="project" value="InterPro"/>
</dbReference>
<dbReference type="SUPFAM" id="SSF48576">
    <property type="entry name" value="Terpenoid synthases"/>
    <property type="match status" value="1"/>
</dbReference>
<organism evidence="7 8">
    <name type="scientific">Flavobacterium cauense R2A-7</name>
    <dbReference type="NCBI Taxonomy" id="1341154"/>
    <lineage>
        <taxon>Bacteria</taxon>
        <taxon>Pseudomonadati</taxon>
        <taxon>Bacteroidota</taxon>
        <taxon>Flavobacteriia</taxon>
        <taxon>Flavobacteriales</taxon>
        <taxon>Flavobacteriaceae</taxon>
        <taxon>Flavobacterium</taxon>
    </lineage>
</organism>
<dbReference type="PANTHER" id="PTHR12001">
    <property type="entry name" value="GERANYLGERANYL PYROPHOSPHATE SYNTHASE"/>
    <property type="match status" value="1"/>
</dbReference>
<sequence length="339" mass="38959">MFFISPRIVSLVPMKIVEQIKQPIVDEMELFERKFRDSMLSKVALLNRITHYIVNRKGKQMRPMFVFLTAKMISDGTVNERTYRGAAVIELIHTATLVHDDVVDDSNKRRGFFSINALWKNKIAVLVGDYLLSKGLLLSIDNNDFDLLKIISVAVREMSEGELLQIEKARRLDITEDVYYEIIRQKTATLIAACCSLGACAVNPDDAEVIERMRKFGELIGMAFQIKDDLFDYTDDAIGKPTGIDIKEQKMTLPLIHALNNCSSKEKSWCINSIKNHNKDKKRVREVIQFVKDKNGLTYAEQKMVQFQQEALQLIQNFPDSPYKNSLVLMVNYVIERKI</sequence>
<dbReference type="PROSITE" id="PS00723">
    <property type="entry name" value="POLYPRENYL_SYNTHASE_1"/>
    <property type="match status" value="1"/>
</dbReference>
<evidence type="ECO:0000256" key="5">
    <source>
        <dbReference type="ARBA" id="ARBA00022842"/>
    </source>
</evidence>
<dbReference type="STRING" id="1341154.FCR2A7T_15640"/>
<dbReference type="EMBL" id="VLKQ01000002">
    <property type="protein sequence ID" value="TWI14709.1"/>
    <property type="molecule type" value="Genomic_DNA"/>
</dbReference>
<keyword evidence="4" id="KW-0479">Metal-binding</keyword>
<reference evidence="7 8" key="1">
    <citation type="journal article" date="2015" name="Stand. Genomic Sci.">
        <title>Genomic Encyclopedia of Bacterial and Archaeal Type Strains, Phase III: the genomes of soil and plant-associated and newly described type strains.</title>
        <authorList>
            <person name="Whitman W.B."/>
            <person name="Woyke T."/>
            <person name="Klenk H.P."/>
            <person name="Zhou Y."/>
            <person name="Lilburn T.G."/>
            <person name="Beck B.J."/>
            <person name="De Vos P."/>
            <person name="Vandamme P."/>
            <person name="Eisen J.A."/>
            <person name="Garrity G."/>
            <person name="Hugenholtz P."/>
            <person name="Kyrpides N.C."/>
        </authorList>
    </citation>
    <scope>NUCLEOTIDE SEQUENCE [LARGE SCALE GENOMIC DNA]</scope>
    <source>
        <strain evidence="7 8">CGMCC 1.7270</strain>
    </source>
</reference>
<proteinExistence type="inferred from homology"/>
<evidence type="ECO:0000256" key="6">
    <source>
        <dbReference type="RuleBase" id="RU004466"/>
    </source>
</evidence>
<evidence type="ECO:0000313" key="7">
    <source>
        <dbReference type="EMBL" id="TWI14709.1"/>
    </source>
</evidence>